<dbReference type="InterPro" id="IPR009003">
    <property type="entry name" value="Peptidase_S1_PA"/>
</dbReference>
<dbReference type="PRINTS" id="PR00722">
    <property type="entry name" value="CHYMOTRYPSIN"/>
</dbReference>
<dbReference type="PROSITE" id="PS50240">
    <property type="entry name" value="TRYPSIN_DOM"/>
    <property type="match status" value="1"/>
</dbReference>
<proteinExistence type="evidence at transcript level"/>
<dbReference type="EMBL" id="KJ512089">
    <property type="protein sequence ID" value="AID60312.1"/>
    <property type="molecule type" value="mRNA"/>
</dbReference>
<dbReference type="OrthoDB" id="6380398at2759"/>
<dbReference type="RefSeq" id="XP_039293981.1">
    <property type="nucleotide sequence ID" value="XM_039438047.1"/>
</dbReference>
<dbReference type="GeneID" id="111062428"/>
<dbReference type="Gene3D" id="2.40.10.10">
    <property type="entry name" value="Trypsin-like serine proteases"/>
    <property type="match status" value="2"/>
</dbReference>
<evidence type="ECO:0000259" key="4">
    <source>
        <dbReference type="PROSITE" id="PS50240"/>
    </source>
</evidence>
<keyword evidence="5" id="KW-0378">Hydrolase</keyword>
<dbReference type="InterPro" id="IPR001314">
    <property type="entry name" value="Peptidase_S1A"/>
</dbReference>
<keyword evidence="1" id="KW-1015">Disulfide bond</keyword>
<evidence type="ECO:0000256" key="2">
    <source>
        <dbReference type="ARBA" id="ARBA00024195"/>
    </source>
</evidence>
<accession>A0A068F675</accession>
<dbReference type="SMART" id="SM00020">
    <property type="entry name" value="Tryp_SPc"/>
    <property type="match status" value="1"/>
</dbReference>
<dbReference type="SUPFAM" id="SSF50494">
    <property type="entry name" value="Trypsin-like serine proteases"/>
    <property type="match status" value="1"/>
</dbReference>
<feature type="chain" id="PRO_5001651789" evidence="3">
    <location>
        <begin position="22"/>
        <end position="307"/>
    </location>
</feature>
<evidence type="ECO:0000313" key="5">
    <source>
        <dbReference type="EMBL" id="AID60312.1"/>
    </source>
</evidence>
<dbReference type="GO" id="GO:0006508">
    <property type="term" value="P:proteolysis"/>
    <property type="evidence" value="ECO:0007669"/>
    <property type="project" value="UniProtKB-KW"/>
</dbReference>
<reference evidence="5" key="1">
    <citation type="journal article" date="2014" name="BMC Genomics">
        <title>Genomic insights into the serine protease gene family and expression profile analysis in the planthopper, Nilaparvata lugens.</title>
        <authorList>
            <person name="Bao Y.Y."/>
            <person name="Qin X."/>
            <person name="Yu B."/>
            <person name="Chen L.B."/>
            <person name="Wang Z.C."/>
            <person name="Zhang C.X."/>
        </authorList>
    </citation>
    <scope>NUCLEOTIDE SEQUENCE</scope>
</reference>
<dbReference type="KEGG" id="nlu:111062428"/>
<keyword evidence="5" id="KW-0645">Protease</keyword>
<dbReference type="InterPro" id="IPR001254">
    <property type="entry name" value="Trypsin_dom"/>
</dbReference>
<evidence type="ECO:0000256" key="1">
    <source>
        <dbReference type="ARBA" id="ARBA00023157"/>
    </source>
</evidence>
<comment type="similarity">
    <text evidence="2">Belongs to the peptidase S1 family. CLIP subfamily.</text>
</comment>
<name>A0A068F675_NILLU</name>
<dbReference type="Pfam" id="PF00089">
    <property type="entry name" value="Trypsin"/>
    <property type="match status" value="1"/>
</dbReference>
<feature type="signal peptide" evidence="3">
    <location>
        <begin position="1"/>
        <end position="21"/>
    </location>
</feature>
<dbReference type="InterPro" id="IPR051487">
    <property type="entry name" value="Ser/Thr_Proteases_Immune/Dev"/>
</dbReference>
<keyword evidence="3" id="KW-0732">Signal</keyword>
<protein>
    <submittedName>
        <fullName evidence="5">Serine protease HP21</fullName>
    </submittedName>
</protein>
<dbReference type="PANTHER" id="PTHR24256">
    <property type="entry name" value="TRYPTASE-RELATED"/>
    <property type="match status" value="1"/>
</dbReference>
<organism evidence="5">
    <name type="scientific">Nilaparvata lugens</name>
    <name type="common">Brown planthopper</name>
    <dbReference type="NCBI Taxonomy" id="108931"/>
    <lineage>
        <taxon>Eukaryota</taxon>
        <taxon>Metazoa</taxon>
        <taxon>Ecdysozoa</taxon>
        <taxon>Arthropoda</taxon>
        <taxon>Hexapoda</taxon>
        <taxon>Insecta</taxon>
        <taxon>Pterygota</taxon>
        <taxon>Neoptera</taxon>
        <taxon>Paraneoptera</taxon>
        <taxon>Hemiptera</taxon>
        <taxon>Auchenorrhyncha</taxon>
        <taxon>Fulgoroidea</taxon>
        <taxon>Delphacidae</taxon>
        <taxon>Delphacinae</taxon>
        <taxon>Nilaparvata</taxon>
    </lineage>
</organism>
<dbReference type="CDD" id="cd00190">
    <property type="entry name" value="Tryp_SPc"/>
    <property type="match status" value="1"/>
</dbReference>
<evidence type="ECO:0000256" key="3">
    <source>
        <dbReference type="SAM" id="SignalP"/>
    </source>
</evidence>
<dbReference type="GO" id="GO:0004252">
    <property type="term" value="F:serine-type endopeptidase activity"/>
    <property type="evidence" value="ECO:0007669"/>
    <property type="project" value="InterPro"/>
</dbReference>
<feature type="domain" description="Peptidase S1" evidence="4">
    <location>
        <begin position="54"/>
        <end position="303"/>
    </location>
</feature>
<reference evidence="5" key="2">
    <citation type="submission" date="2014-02" db="EMBL/GenBank/DDBJ databases">
        <authorList>
            <person name="Bao Y.-Y."/>
            <person name="Zhang C.-X."/>
        </authorList>
    </citation>
    <scope>NUCLEOTIDE SEQUENCE</scope>
</reference>
<sequence length="307" mass="34275">MCSKVYLLVFLISTLTSLSIGEGLFPQSSRHVRAALKIPVGQISAKKCEEYSKLVKNNECTHFNPDKPWDYEAKSGEFPHLALLNIEGDDKLYCAGSLISDKFVLTAPYCPIHLEKKNGNGTFWVRLGENSLEPTTKSALRLKVVKYHNHPEYSDTNNKRENYMSLLELEKSVQFDETKRPACLNTVKEIVEPVFVSGWGISAENRGIKSKTLLKTVLEISKVNEKPLNVDPDSPMLILTKPKPGKKDACMGDSGAPVMTNLKSHPCMYNIVGVVAYGGRCSQDQTASARVSNYIQWIESIVWPEGY</sequence>
<dbReference type="InterPro" id="IPR043504">
    <property type="entry name" value="Peptidase_S1_PA_chymotrypsin"/>
</dbReference>
<dbReference type="AlphaFoldDB" id="A0A068F675"/>